<dbReference type="RefSeq" id="WP_371151329.1">
    <property type="nucleotide sequence ID" value="NZ_JBFSOO010000024.1"/>
</dbReference>
<accession>A0ABV4JWF4</accession>
<name>A0ABV4JWF4_9BACT</name>
<sequence length="94" mass="10925">MNHSKILQNKADRTTFSKNDSAHSTVACEGCNEEIIFAMEDNFHQFSIGLRTILQCLKVAETEGHVLPLPAQWWTDISNRHKMFEENFVYPQRE</sequence>
<comment type="caution">
    <text evidence="2">The sequence shown here is derived from an EMBL/GenBank/DDBJ whole genome shotgun (WGS) entry which is preliminary data.</text>
</comment>
<organism evidence="2 3">
    <name type="scientific">Halodesulfovibrio aestuarii</name>
    <dbReference type="NCBI Taxonomy" id="126333"/>
    <lineage>
        <taxon>Bacteria</taxon>
        <taxon>Pseudomonadati</taxon>
        <taxon>Thermodesulfobacteriota</taxon>
        <taxon>Desulfovibrionia</taxon>
        <taxon>Desulfovibrionales</taxon>
        <taxon>Desulfovibrionaceae</taxon>
        <taxon>Halodesulfovibrio</taxon>
    </lineage>
</organism>
<dbReference type="EMBL" id="JBFSOO010000024">
    <property type="protein sequence ID" value="MEZ6855078.1"/>
    <property type="molecule type" value="Genomic_DNA"/>
</dbReference>
<reference evidence="2 3" key="1">
    <citation type="submission" date="2024-07" db="EMBL/GenBank/DDBJ databases">
        <title>Active virus-host system and metabolic interactions in a Lokiarchaeon culture.</title>
        <authorList>
            <person name="Ponce Toledo R.I."/>
            <person name="Rodrigues Oliveira T."/>
            <person name="Schleper C."/>
        </authorList>
    </citation>
    <scope>NUCLEOTIDE SEQUENCE [LARGE SCALE GENOMIC DNA]</scope>
    <source>
        <strain evidence="2 3">B35</strain>
    </source>
</reference>
<evidence type="ECO:0000313" key="2">
    <source>
        <dbReference type="EMBL" id="MEZ6855078.1"/>
    </source>
</evidence>
<proteinExistence type="predicted"/>
<evidence type="ECO:0000256" key="1">
    <source>
        <dbReference type="SAM" id="MobiDB-lite"/>
    </source>
</evidence>
<dbReference type="Proteomes" id="UP001568358">
    <property type="component" value="Unassembled WGS sequence"/>
</dbReference>
<gene>
    <name evidence="2" type="ORF">AB2Z07_16545</name>
</gene>
<protein>
    <submittedName>
        <fullName evidence="2">XRE family transcriptional regulator</fullName>
    </submittedName>
</protein>
<evidence type="ECO:0000313" key="3">
    <source>
        <dbReference type="Proteomes" id="UP001568358"/>
    </source>
</evidence>
<feature type="region of interest" description="Disordered" evidence="1">
    <location>
        <begin position="1"/>
        <end position="22"/>
    </location>
</feature>
<keyword evidence="3" id="KW-1185">Reference proteome</keyword>